<dbReference type="InterPro" id="IPR008254">
    <property type="entry name" value="Flavodoxin/NO_synth"/>
</dbReference>
<evidence type="ECO:0000313" key="3">
    <source>
        <dbReference type="EMBL" id="RID94671.1"/>
    </source>
</evidence>
<sequence length="162" mass="18269">MTTSNTLVAYFSATGTTKKIAETLALVAQADLFEIVPKKLYTKEDLDWHNLNSRSSVECNDTTARPEIATRVPNMDNYQNIFIGFPIWWYAAPRIIETFLESYNMENKFIIPFCTSGSSDIGDSAKLLEHCSKGKIVTGARLPADISKGKLVQWANMQKFYK</sequence>
<dbReference type="Proteomes" id="UP000094757">
    <property type="component" value="Chromosome"/>
</dbReference>
<dbReference type="InterPro" id="IPR029039">
    <property type="entry name" value="Flavoprotein-like_sf"/>
</dbReference>
<dbReference type="Proteomes" id="UP000266262">
    <property type="component" value="Unassembled WGS sequence"/>
</dbReference>
<dbReference type="Pfam" id="PF12682">
    <property type="entry name" value="Flavodoxin_4"/>
    <property type="match status" value="1"/>
</dbReference>
<evidence type="ECO:0000313" key="2">
    <source>
        <dbReference type="EMBL" id="AOH39430.1"/>
    </source>
</evidence>
<reference evidence="2" key="1">
    <citation type="submission" date="2016-08" db="EMBL/GenBank/DDBJ databases">
        <authorList>
            <person name="Seilhamer J.J."/>
        </authorList>
    </citation>
    <scope>NUCLEOTIDE SEQUENCE [LARGE SCALE GENOMIC DNA]</scope>
    <source>
        <strain evidence="2">F0677</strain>
    </source>
</reference>
<proteinExistence type="predicted"/>
<evidence type="ECO:0000259" key="1">
    <source>
        <dbReference type="Pfam" id="PF12682"/>
    </source>
</evidence>
<name>A0A1B3WEN9_9FIRM</name>
<feature type="domain" description="Flavodoxin-like" evidence="1">
    <location>
        <begin position="6"/>
        <end position="156"/>
    </location>
</feature>
<evidence type="ECO:0000313" key="5">
    <source>
        <dbReference type="Proteomes" id="UP000266262"/>
    </source>
</evidence>
<dbReference type="GO" id="GO:0016651">
    <property type="term" value="F:oxidoreductase activity, acting on NAD(P)H"/>
    <property type="evidence" value="ECO:0007669"/>
    <property type="project" value="UniProtKB-ARBA"/>
</dbReference>
<dbReference type="OrthoDB" id="9806505at2"/>
<dbReference type="RefSeq" id="WP_022513137.1">
    <property type="nucleotide sequence ID" value="NZ_CP017037.1"/>
</dbReference>
<dbReference type="KEGG" id="dpn:BCB69_05405"/>
<keyword evidence="5" id="KW-1185">Reference proteome</keyword>
<dbReference type="EMBL" id="QWKU01000001">
    <property type="protein sequence ID" value="RID94671.1"/>
    <property type="molecule type" value="Genomic_DNA"/>
</dbReference>
<reference evidence="4" key="2">
    <citation type="submission" date="2016-08" db="EMBL/GenBank/DDBJ databases">
        <authorList>
            <person name="Holder M.E."/>
            <person name="Ajami N.J."/>
            <person name="Petrosino J.F."/>
        </authorList>
    </citation>
    <scope>NUCLEOTIDE SEQUENCE [LARGE SCALE GENOMIC DNA]</scope>
    <source>
        <strain evidence="4">F0677</strain>
    </source>
</reference>
<evidence type="ECO:0000313" key="4">
    <source>
        <dbReference type="Proteomes" id="UP000094757"/>
    </source>
</evidence>
<dbReference type="PANTHER" id="PTHR39201">
    <property type="entry name" value="EXPORTED PROTEIN-RELATED"/>
    <property type="match status" value="1"/>
</dbReference>
<dbReference type="STRING" id="39950.BCB69_05405"/>
<dbReference type="AlphaFoldDB" id="A0A1B3WEN9"/>
<dbReference type="PANTHER" id="PTHR39201:SF1">
    <property type="entry name" value="FLAVODOXIN-LIKE DOMAIN-CONTAINING PROTEIN"/>
    <property type="match status" value="1"/>
</dbReference>
<organism evidence="2 4">
    <name type="scientific">Dialister pneumosintes</name>
    <dbReference type="NCBI Taxonomy" id="39950"/>
    <lineage>
        <taxon>Bacteria</taxon>
        <taxon>Bacillati</taxon>
        <taxon>Bacillota</taxon>
        <taxon>Negativicutes</taxon>
        <taxon>Veillonellales</taxon>
        <taxon>Veillonellaceae</taxon>
        <taxon>Dialister</taxon>
    </lineage>
</organism>
<protein>
    <submittedName>
        <fullName evidence="2">Flavodoxin</fullName>
    </submittedName>
</protein>
<reference evidence="3 5" key="3">
    <citation type="submission" date="2018-08" db="EMBL/GenBank/DDBJ databases">
        <title>Draft genome sequence of Dialister pneumosintes KCOM 1685.</title>
        <authorList>
            <person name="Kook J.-K."/>
            <person name="Park S.-N."/>
            <person name="Lim Y.K."/>
        </authorList>
    </citation>
    <scope>NUCLEOTIDE SEQUENCE [LARGE SCALE GENOMIC DNA]</scope>
    <source>
        <strain evidence="3 5">KCOM 1685</strain>
    </source>
</reference>
<accession>A0A1B3WEN9</accession>
<dbReference type="GO" id="GO:0010181">
    <property type="term" value="F:FMN binding"/>
    <property type="evidence" value="ECO:0007669"/>
    <property type="project" value="InterPro"/>
</dbReference>
<dbReference type="NCBIfam" id="NF005501">
    <property type="entry name" value="PRK07116.1"/>
    <property type="match status" value="1"/>
</dbReference>
<dbReference type="EMBL" id="CP017037">
    <property type="protein sequence ID" value="AOH39430.1"/>
    <property type="molecule type" value="Genomic_DNA"/>
</dbReference>
<dbReference type="Gene3D" id="3.40.50.360">
    <property type="match status" value="1"/>
</dbReference>
<dbReference type="SUPFAM" id="SSF52218">
    <property type="entry name" value="Flavoproteins"/>
    <property type="match status" value="1"/>
</dbReference>
<gene>
    <name evidence="2" type="ORF">BCB69_05405</name>
    <name evidence="3" type="ORF">DX915_04000</name>
</gene>